<protein>
    <submittedName>
        <fullName evidence="2">Uncharacterized protein</fullName>
    </submittedName>
</protein>
<sequence>MDQAAATPIYDELVDEIFKGITASTDEPAEAEAETSGHRHREAS</sequence>
<evidence type="ECO:0000256" key="1">
    <source>
        <dbReference type="SAM" id="MobiDB-lite"/>
    </source>
</evidence>
<accession>A0A1G9RD44</accession>
<feature type="region of interest" description="Disordered" evidence="1">
    <location>
        <begin position="23"/>
        <end position="44"/>
    </location>
</feature>
<name>A0A1G9RD44_ALLAB</name>
<dbReference type="Proteomes" id="UP000183376">
    <property type="component" value="Chromosome I"/>
</dbReference>
<evidence type="ECO:0000313" key="2">
    <source>
        <dbReference type="EMBL" id="SDM20980.1"/>
    </source>
</evidence>
<evidence type="ECO:0000313" key="3">
    <source>
        <dbReference type="Proteomes" id="UP000183376"/>
    </source>
</evidence>
<dbReference type="STRING" id="211114.SAMN04489726_0375"/>
<organism evidence="2 3">
    <name type="scientific">Allokutzneria albata</name>
    <name type="common">Kibdelosporangium albatum</name>
    <dbReference type="NCBI Taxonomy" id="211114"/>
    <lineage>
        <taxon>Bacteria</taxon>
        <taxon>Bacillati</taxon>
        <taxon>Actinomycetota</taxon>
        <taxon>Actinomycetes</taxon>
        <taxon>Pseudonocardiales</taxon>
        <taxon>Pseudonocardiaceae</taxon>
        <taxon>Allokutzneria</taxon>
    </lineage>
</organism>
<proteinExistence type="predicted"/>
<reference evidence="2 3" key="1">
    <citation type="submission" date="2016-10" db="EMBL/GenBank/DDBJ databases">
        <authorList>
            <person name="de Groot N.N."/>
        </authorList>
    </citation>
    <scope>NUCLEOTIDE SEQUENCE [LARGE SCALE GENOMIC DNA]</scope>
    <source>
        <strain evidence="2 3">DSM 44149</strain>
    </source>
</reference>
<gene>
    <name evidence="2" type="ORF">SAMN04489726_0375</name>
</gene>
<keyword evidence="3" id="KW-1185">Reference proteome</keyword>
<dbReference type="AlphaFoldDB" id="A0A1G9RD44"/>
<dbReference type="RefSeq" id="WP_269459625.1">
    <property type="nucleotide sequence ID" value="NZ_JOEF01000006.1"/>
</dbReference>
<dbReference type="EMBL" id="LT629701">
    <property type="protein sequence ID" value="SDM20980.1"/>
    <property type="molecule type" value="Genomic_DNA"/>
</dbReference>